<dbReference type="AlphaFoldDB" id="A0A9D1CH83"/>
<reference evidence="2" key="1">
    <citation type="submission" date="2020-10" db="EMBL/GenBank/DDBJ databases">
        <authorList>
            <person name="Gilroy R."/>
        </authorList>
    </citation>
    <scope>NUCLEOTIDE SEQUENCE</scope>
    <source>
        <strain evidence="2">ChiGjej2B2-12916</strain>
    </source>
</reference>
<keyword evidence="1" id="KW-1133">Transmembrane helix</keyword>
<evidence type="ECO:0000313" key="2">
    <source>
        <dbReference type="EMBL" id="HIQ60349.1"/>
    </source>
</evidence>
<keyword evidence="1" id="KW-0812">Transmembrane</keyword>
<gene>
    <name evidence="2" type="ORF">IAD31_01965</name>
</gene>
<sequence length="117" mass="13348">MKKGRMILDTVAFLWHCLMAAITPIWVGYTYMFLTGNGKGYDYDLRSEADIYVFLALIGMVFWACCTIPTFGFLTKECSKLGRNHRFIPLAVFLLVGLLVICLLGWDNYLMLYGVNV</sequence>
<comment type="caution">
    <text evidence="2">The sequence shown here is derived from an EMBL/GenBank/DDBJ whole genome shotgun (WGS) entry which is preliminary data.</text>
</comment>
<accession>A0A9D1CH83</accession>
<evidence type="ECO:0000313" key="3">
    <source>
        <dbReference type="Proteomes" id="UP000886879"/>
    </source>
</evidence>
<keyword evidence="1" id="KW-0472">Membrane</keyword>
<feature type="transmembrane region" description="Helical" evidence="1">
    <location>
        <begin position="51"/>
        <end position="75"/>
    </location>
</feature>
<name>A0A9D1CH83_9FIRM</name>
<feature type="transmembrane region" description="Helical" evidence="1">
    <location>
        <begin position="12"/>
        <end position="31"/>
    </location>
</feature>
<reference evidence="2" key="2">
    <citation type="journal article" date="2021" name="PeerJ">
        <title>Extensive microbial diversity within the chicken gut microbiome revealed by metagenomics and culture.</title>
        <authorList>
            <person name="Gilroy R."/>
            <person name="Ravi A."/>
            <person name="Getino M."/>
            <person name="Pursley I."/>
            <person name="Horton D.L."/>
            <person name="Alikhan N.F."/>
            <person name="Baker D."/>
            <person name="Gharbi K."/>
            <person name="Hall N."/>
            <person name="Watson M."/>
            <person name="Adriaenssens E.M."/>
            <person name="Foster-Nyarko E."/>
            <person name="Jarju S."/>
            <person name="Secka A."/>
            <person name="Antonio M."/>
            <person name="Oren A."/>
            <person name="Chaudhuri R.R."/>
            <person name="La Ragione R."/>
            <person name="Hildebrand F."/>
            <person name="Pallen M.J."/>
        </authorList>
    </citation>
    <scope>NUCLEOTIDE SEQUENCE</scope>
    <source>
        <strain evidence="2">ChiGjej2B2-12916</strain>
    </source>
</reference>
<evidence type="ECO:0000256" key="1">
    <source>
        <dbReference type="SAM" id="Phobius"/>
    </source>
</evidence>
<organism evidence="2 3">
    <name type="scientific">Candidatus Enterenecus faecium</name>
    <dbReference type="NCBI Taxonomy" id="2840780"/>
    <lineage>
        <taxon>Bacteria</taxon>
        <taxon>Bacillati</taxon>
        <taxon>Bacillota</taxon>
        <taxon>Clostridia</taxon>
        <taxon>Eubacteriales</taxon>
        <taxon>Candidatus Enterenecus</taxon>
    </lineage>
</organism>
<proteinExistence type="predicted"/>
<dbReference type="Proteomes" id="UP000886879">
    <property type="component" value="Unassembled WGS sequence"/>
</dbReference>
<dbReference type="EMBL" id="DVFO01000018">
    <property type="protein sequence ID" value="HIQ60349.1"/>
    <property type="molecule type" value="Genomic_DNA"/>
</dbReference>
<feature type="transmembrane region" description="Helical" evidence="1">
    <location>
        <begin position="87"/>
        <end position="106"/>
    </location>
</feature>
<protein>
    <submittedName>
        <fullName evidence="2">Uncharacterized protein</fullName>
    </submittedName>
</protein>